<dbReference type="Proteomes" id="UP000289555">
    <property type="component" value="Chromosome"/>
</dbReference>
<keyword evidence="1" id="KW-0812">Transmembrane</keyword>
<evidence type="ECO:0000256" key="1">
    <source>
        <dbReference type="SAM" id="Phobius"/>
    </source>
</evidence>
<name>A0ABM7GQ86_9GAMM</name>
<keyword evidence="3" id="KW-1185">Reference proteome</keyword>
<evidence type="ECO:0000313" key="3">
    <source>
        <dbReference type="Proteomes" id="UP000289555"/>
    </source>
</evidence>
<keyword evidence="1" id="KW-1133">Transmembrane helix</keyword>
<sequence length="56" mass="6079">MRKNTSVGNNERKPAMTQLVSAVLIQPMATVLSISLMAPLASTPAYLNKNYLKTSN</sequence>
<accession>A0ABM7GQ86</accession>
<organism evidence="2 3">
    <name type="scientific">Vreelandella olivaria</name>
    <dbReference type="NCBI Taxonomy" id="390919"/>
    <lineage>
        <taxon>Bacteria</taxon>
        <taxon>Pseudomonadati</taxon>
        <taxon>Pseudomonadota</taxon>
        <taxon>Gammaproteobacteria</taxon>
        <taxon>Oceanospirillales</taxon>
        <taxon>Halomonadaceae</taxon>
        <taxon>Vreelandella</taxon>
    </lineage>
</organism>
<proteinExistence type="predicted"/>
<dbReference type="EMBL" id="AP019416">
    <property type="protein sequence ID" value="BBI52986.1"/>
    <property type="molecule type" value="Genomic_DNA"/>
</dbReference>
<keyword evidence="1" id="KW-0472">Membrane</keyword>
<feature type="transmembrane region" description="Helical" evidence="1">
    <location>
        <begin position="20"/>
        <end position="41"/>
    </location>
</feature>
<gene>
    <name evidence="2" type="ORF">HORIV_54070</name>
</gene>
<protein>
    <submittedName>
        <fullName evidence="2">Uncharacterized protein</fullName>
    </submittedName>
</protein>
<evidence type="ECO:0000313" key="2">
    <source>
        <dbReference type="EMBL" id="BBI52986.1"/>
    </source>
</evidence>
<reference evidence="3" key="1">
    <citation type="journal article" date="2019" name="Microbiol. Resour. Announc.">
        <title>Complete Genome Sequence of Halomonas olivaria, a Moderately Halophilic Bacterium Isolated from Olive Processing Effluents, Obtained by Nanopore Sequencing.</title>
        <authorList>
            <person name="Nagata S."/>
            <person name="Ii K.M."/>
            <person name="Tsukimi T."/>
            <person name="Miura M.C."/>
            <person name="Galipon J."/>
            <person name="Arakawa K."/>
        </authorList>
    </citation>
    <scope>NUCLEOTIDE SEQUENCE [LARGE SCALE GENOMIC DNA]</scope>
    <source>
        <strain evidence="3">TYRC17</strain>
    </source>
</reference>